<proteinExistence type="predicted"/>
<protein>
    <submittedName>
        <fullName evidence="1">Uncharacterized protein</fullName>
    </submittedName>
</protein>
<gene>
    <name evidence="1" type="ORF">SNE40_018864</name>
</gene>
<keyword evidence="2" id="KW-1185">Reference proteome</keyword>
<organism evidence="1 2">
    <name type="scientific">Patella caerulea</name>
    <name type="common">Rayed Mediterranean limpet</name>
    <dbReference type="NCBI Taxonomy" id="87958"/>
    <lineage>
        <taxon>Eukaryota</taxon>
        <taxon>Metazoa</taxon>
        <taxon>Spiralia</taxon>
        <taxon>Lophotrochozoa</taxon>
        <taxon>Mollusca</taxon>
        <taxon>Gastropoda</taxon>
        <taxon>Patellogastropoda</taxon>
        <taxon>Patelloidea</taxon>
        <taxon>Patellidae</taxon>
        <taxon>Patella</taxon>
    </lineage>
</organism>
<evidence type="ECO:0000313" key="2">
    <source>
        <dbReference type="Proteomes" id="UP001347796"/>
    </source>
</evidence>
<dbReference type="Proteomes" id="UP001347796">
    <property type="component" value="Unassembled WGS sequence"/>
</dbReference>
<evidence type="ECO:0000313" key="1">
    <source>
        <dbReference type="EMBL" id="KAK6170478.1"/>
    </source>
</evidence>
<accession>A0AAN8J9E5</accession>
<reference evidence="1 2" key="1">
    <citation type="submission" date="2024-01" db="EMBL/GenBank/DDBJ databases">
        <title>The genome of the rayed Mediterranean limpet Patella caerulea (Linnaeus, 1758).</title>
        <authorList>
            <person name="Anh-Thu Weber A."/>
            <person name="Halstead-Nussloch G."/>
        </authorList>
    </citation>
    <scope>NUCLEOTIDE SEQUENCE [LARGE SCALE GENOMIC DNA]</scope>
    <source>
        <strain evidence="1">AATW-2023a</strain>
        <tissue evidence="1">Whole specimen</tissue>
    </source>
</reference>
<dbReference type="EMBL" id="JAZGQO010000014">
    <property type="protein sequence ID" value="KAK6170478.1"/>
    <property type="molecule type" value="Genomic_DNA"/>
</dbReference>
<name>A0AAN8J9E5_PATCE</name>
<sequence>MGMNIVHSII</sequence>
<comment type="caution">
    <text evidence="1">The sequence shown here is derived from an EMBL/GenBank/DDBJ whole genome shotgun (WGS) entry which is preliminary data.</text>
</comment>